<dbReference type="AlphaFoldDB" id="D3BL09"/>
<dbReference type="InterPro" id="IPR050704">
    <property type="entry name" value="Peptidase_C85-like"/>
</dbReference>
<dbReference type="GO" id="GO:0004843">
    <property type="term" value="F:cysteine-type deubiquitinase activity"/>
    <property type="evidence" value="ECO:0007669"/>
    <property type="project" value="TreeGrafter"/>
</dbReference>
<organism evidence="3 4">
    <name type="scientific">Heterostelium pallidum (strain ATCC 26659 / Pp 5 / PN500)</name>
    <name type="common">Cellular slime mold</name>
    <name type="synonym">Polysphondylium pallidum</name>
    <dbReference type="NCBI Taxonomy" id="670386"/>
    <lineage>
        <taxon>Eukaryota</taxon>
        <taxon>Amoebozoa</taxon>
        <taxon>Evosea</taxon>
        <taxon>Eumycetozoa</taxon>
        <taxon>Dictyostelia</taxon>
        <taxon>Acytosteliales</taxon>
        <taxon>Acytosteliaceae</taxon>
        <taxon>Heterostelium</taxon>
    </lineage>
</organism>
<evidence type="ECO:0000259" key="2">
    <source>
        <dbReference type="PROSITE" id="PS50802"/>
    </source>
</evidence>
<feature type="region of interest" description="Disordered" evidence="1">
    <location>
        <begin position="131"/>
        <end position="167"/>
    </location>
</feature>
<dbReference type="FunCoup" id="D3BL09">
    <property type="interactions" value="46"/>
</dbReference>
<sequence length="367" mass="41427">MGKKKPNKLLVVVDDDKEEDDNVVQKKEEEEGENEKVGDDVENDEDNDDDDDSKLESKGKMVQRHKMELKKLQQQIDKMAHSVPKKDKKAKDEMAVKTKKMEDELLAKHKQEMSRFDEEQKKVEQGINDLLISNNSESKGPSKTQLKKQKKLEEEEARAKQLEEDRKNHISKGSIEFADFAKKLTPLSLTLKHIRSDGDCLYNAIANQLLVNGAIAEKDINGYQKKLRLLAANYIRANTDEFLPFVLAEDDFEESDNPVEEYCQSTVLKDGKWGGHLELKAISHSLKTPIVIYNAYSPDIIIGEEFFKPATTTTTSTTATSTSSSSSSSNNNQVKPINLSYHKHAFTLGEHYNSVIPLPPATTTTDE</sequence>
<gene>
    <name evidence="3" type="ORF">PPL_09241</name>
</gene>
<dbReference type="PROSITE" id="PS50802">
    <property type="entry name" value="OTU"/>
    <property type="match status" value="1"/>
</dbReference>
<feature type="compositionally biased region" description="Basic and acidic residues" evidence="1">
    <location>
        <begin position="54"/>
        <end position="71"/>
    </location>
</feature>
<dbReference type="PANTHER" id="PTHR12419:SF10">
    <property type="entry name" value="DEUBIQUITINASE OTUD6B"/>
    <property type="match status" value="1"/>
</dbReference>
<keyword evidence="4" id="KW-1185">Reference proteome</keyword>
<feature type="domain" description="OTU" evidence="2">
    <location>
        <begin position="189"/>
        <end position="358"/>
    </location>
</feature>
<feature type="compositionally biased region" description="Basic and acidic residues" evidence="1">
    <location>
        <begin position="23"/>
        <end position="39"/>
    </location>
</feature>
<feature type="region of interest" description="Disordered" evidence="1">
    <location>
        <begin position="314"/>
        <end position="334"/>
    </location>
</feature>
<dbReference type="Gene3D" id="3.90.70.80">
    <property type="match status" value="1"/>
</dbReference>
<dbReference type="RefSeq" id="XP_020430713.1">
    <property type="nucleotide sequence ID" value="XM_020580038.1"/>
</dbReference>
<dbReference type="OMA" id="YELGAHY"/>
<feature type="compositionally biased region" description="Basic and acidic residues" evidence="1">
    <location>
        <begin position="151"/>
        <end position="167"/>
    </location>
</feature>
<evidence type="ECO:0000256" key="1">
    <source>
        <dbReference type="SAM" id="MobiDB-lite"/>
    </source>
</evidence>
<feature type="region of interest" description="Disordered" evidence="1">
    <location>
        <begin position="1"/>
        <end position="104"/>
    </location>
</feature>
<comment type="caution">
    <text evidence="3">The sequence shown here is derived from an EMBL/GenBank/DDBJ whole genome shotgun (WGS) entry which is preliminary data.</text>
</comment>
<protein>
    <submittedName>
        <fullName evidence="3">OTU domain containing protein</fullName>
    </submittedName>
</protein>
<dbReference type="Proteomes" id="UP000001396">
    <property type="component" value="Unassembled WGS sequence"/>
</dbReference>
<dbReference type="PANTHER" id="PTHR12419">
    <property type="entry name" value="OTU DOMAIN CONTAINING PROTEIN"/>
    <property type="match status" value="1"/>
</dbReference>
<evidence type="ECO:0000313" key="4">
    <source>
        <dbReference type="Proteomes" id="UP000001396"/>
    </source>
</evidence>
<dbReference type="EMBL" id="ADBJ01000038">
    <property type="protein sequence ID" value="EFA78589.1"/>
    <property type="molecule type" value="Genomic_DNA"/>
</dbReference>
<dbReference type="InParanoid" id="D3BL09"/>
<feature type="compositionally biased region" description="Low complexity" evidence="1">
    <location>
        <begin position="314"/>
        <end position="329"/>
    </location>
</feature>
<dbReference type="InterPro" id="IPR003323">
    <property type="entry name" value="OTU_dom"/>
</dbReference>
<reference evidence="3 4" key="1">
    <citation type="journal article" date="2011" name="Genome Res.">
        <title>Phylogeny-wide analysis of social amoeba genomes highlights ancient origins for complex intercellular communication.</title>
        <authorList>
            <person name="Heidel A.J."/>
            <person name="Lawal H.M."/>
            <person name="Felder M."/>
            <person name="Schilde C."/>
            <person name="Helps N.R."/>
            <person name="Tunggal B."/>
            <person name="Rivero F."/>
            <person name="John U."/>
            <person name="Schleicher M."/>
            <person name="Eichinger L."/>
            <person name="Platzer M."/>
            <person name="Noegel A.A."/>
            <person name="Schaap P."/>
            <person name="Gloeckner G."/>
        </authorList>
    </citation>
    <scope>NUCLEOTIDE SEQUENCE [LARGE SCALE GENOMIC DNA]</scope>
    <source>
        <strain evidence="4">ATCC 26659 / Pp 5 / PN500</strain>
    </source>
</reference>
<dbReference type="SUPFAM" id="SSF54001">
    <property type="entry name" value="Cysteine proteinases"/>
    <property type="match status" value="1"/>
</dbReference>
<feature type="compositionally biased region" description="Acidic residues" evidence="1">
    <location>
        <begin position="13"/>
        <end position="22"/>
    </location>
</feature>
<accession>D3BL09</accession>
<feature type="compositionally biased region" description="Polar residues" evidence="1">
    <location>
        <begin position="131"/>
        <end position="142"/>
    </location>
</feature>
<dbReference type="CDD" id="cd22748">
    <property type="entry name" value="OTU_OTUD6-like"/>
    <property type="match status" value="1"/>
</dbReference>
<dbReference type="Pfam" id="PF02338">
    <property type="entry name" value="OTU"/>
    <property type="match status" value="1"/>
</dbReference>
<dbReference type="InterPro" id="IPR038765">
    <property type="entry name" value="Papain-like_cys_pep_sf"/>
</dbReference>
<name>D3BL09_HETP5</name>
<proteinExistence type="predicted"/>
<dbReference type="GeneID" id="31364716"/>
<dbReference type="GO" id="GO:0016579">
    <property type="term" value="P:protein deubiquitination"/>
    <property type="evidence" value="ECO:0007669"/>
    <property type="project" value="TreeGrafter"/>
</dbReference>
<feature type="compositionally biased region" description="Acidic residues" evidence="1">
    <location>
        <begin position="40"/>
        <end position="53"/>
    </location>
</feature>
<feature type="compositionally biased region" description="Basic and acidic residues" evidence="1">
    <location>
        <begin position="89"/>
        <end position="104"/>
    </location>
</feature>
<evidence type="ECO:0000313" key="3">
    <source>
        <dbReference type="EMBL" id="EFA78589.1"/>
    </source>
</evidence>
<dbReference type="STRING" id="670386.D3BL09"/>